<evidence type="ECO:0000313" key="2">
    <source>
        <dbReference type="Proteomes" id="UP000198432"/>
    </source>
</evidence>
<dbReference type="EMBL" id="FZOQ01000024">
    <property type="protein sequence ID" value="SNT10906.1"/>
    <property type="molecule type" value="Genomic_DNA"/>
</dbReference>
<organism evidence="1 2">
    <name type="scientific">Pontibacter ummariensis</name>
    <dbReference type="NCBI Taxonomy" id="1610492"/>
    <lineage>
        <taxon>Bacteria</taxon>
        <taxon>Pseudomonadati</taxon>
        <taxon>Bacteroidota</taxon>
        <taxon>Cytophagia</taxon>
        <taxon>Cytophagales</taxon>
        <taxon>Hymenobacteraceae</taxon>
        <taxon>Pontibacter</taxon>
    </lineage>
</organism>
<reference evidence="2" key="1">
    <citation type="submission" date="2017-06" db="EMBL/GenBank/DDBJ databases">
        <authorList>
            <person name="Varghese N."/>
            <person name="Submissions S."/>
        </authorList>
    </citation>
    <scope>NUCLEOTIDE SEQUENCE [LARGE SCALE GENOMIC DNA]</scope>
    <source>
        <strain evidence="2">NKM1</strain>
    </source>
</reference>
<gene>
    <name evidence="1" type="ORF">SAMN06296052_12462</name>
</gene>
<dbReference type="AlphaFoldDB" id="A0A239JY35"/>
<proteinExistence type="predicted"/>
<protein>
    <submittedName>
        <fullName evidence="1">Uncharacterized protein</fullName>
    </submittedName>
</protein>
<dbReference type="Proteomes" id="UP000198432">
    <property type="component" value="Unassembled WGS sequence"/>
</dbReference>
<name>A0A239JY35_9BACT</name>
<keyword evidence="2" id="KW-1185">Reference proteome</keyword>
<accession>A0A239JY35</accession>
<evidence type="ECO:0000313" key="1">
    <source>
        <dbReference type="EMBL" id="SNT10906.1"/>
    </source>
</evidence>
<sequence length="40" mass="4407">MMRPICARGNRGSFEKTGGTQIGGQYIEVYLALHKSLGCY</sequence>